<feature type="transmembrane region" description="Helical" evidence="7">
    <location>
        <begin position="180"/>
        <end position="203"/>
    </location>
</feature>
<feature type="transmembrane region" description="Helical" evidence="7">
    <location>
        <begin position="239"/>
        <end position="259"/>
    </location>
</feature>
<keyword evidence="5 7" id="KW-0472">Membrane</keyword>
<comment type="subcellular location">
    <subcellularLocation>
        <location evidence="1">Membrane</location>
        <topology evidence="1">Multi-pass membrane protein</topology>
    </subcellularLocation>
</comment>
<keyword evidence="3 7" id="KW-0812">Transmembrane</keyword>
<dbReference type="Proteomes" id="UP000256601">
    <property type="component" value="Unassembled WGS sequence"/>
</dbReference>
<keyword evidence="2" id="KW-0813">Transport</keyword>
<feature type="transmembrane region" description="Helical" evidence="7">
    <location>
        <begin position="33"/>
        <end position="53"/>
    </location>
</feature>
<evidence type="ECO:0000313" key="8">
    <source>
        <dbReference type="EMBL" id="RDW23759.1"/>
    </source>
</evidence>
<reference evidence="8 9" key="1">
    <citation type="submission" date="2018-07" db="EMBL/GenBank/DDBJ databases">
        <title>Draft Genome Assemblies for Five Robust Yarrowia lipolytica Strains Exhibiting High Lipid Production and Pentose Sugar Utilization and Sugar Alcohol Secretion from Undetoxified Lignocellulosic Biomass Hydrolysates.</title>
        <authorList>
            <consortium name="DOE Joint Genome Institute"/>
            <person name="Walker C."/>
            <person name="Ryu S."/>
            <person name="Na H."/>
            <person name="Zane M."/>
            <person name="LaButti K."/>
            <person name="Lipzen A."/>
            <person name="Haridas S."/>
            <person name="Barry K."/>
            <person name="Grigoriev I.V."/>
            <person name="Quarterman J."/>
            <person name="Slininger P."/>
            <person name="Dien B."/>
            <person name="Trinh C.T."/>
        </authorList>
    </citation>
    <scope>NUCLEOTIDE SEQUENCE [LARGE SCALE GENOMIC DNA]</scope>
    <source>
        <strain evidence="8 9">YB392</strain>
    </source>
</reference>
<feature type="transmembrane region" description="Helical" evidence="7">
    <location>
        <begin position="65"/>
        <end position="91"/>
    </location>
</feature>
<proteinExistence type="predicted"/>
<dbReference type="Pfam" id="PF13520">
    <property type="entry name" value="AA_permease_2"/>
    <property type="match status" value="1"/>
</dbReference>
<evidence type="ECO:0000256" key="3">
    <source>
        <dbReference type="ARBA" id="ARBA00022692"/>
    </source>
</evidence>
<dbReference type="VEuPathDB" id="FungiDB:YALI1_A03512g"/>
<dbReference type="GO" id="GO:0016020">
    <property type="term" value="C:membrane"/>
    <property type="evidence" value="ECO:0007669"/>
    <property type="project" value="UniProtKB-SubCell"/>
</dbReference>
<evidence type="ECO:0000313" key="9">
    <source>
        <dbReference type="Proteomes" id="UP000256601"/>
    </source>
</evidence>
<feature type="compositionally biased region" description="Polar residues" evidence="6">
    <location>
        <begin position="334"/>
        <end position="347"/>
    </location>
</feature>
<evidence type="ECO:0000256" key="2">
    <source>
        <dbReference type="ARBA" id="ARBA00022448"/>
    </source>
</evidence>
<evidence type="ECO:0000256" key="4">
    <source>
        <dbReference type="ARBA" id="ARBA00022989"/>
    </source>
</evidence>
<dbReference type="PANTHER" id="PTHR45649:SF6">
    <property type="entry name" value="GABA-SPECIFIC PERMEASE"/>
    <property type="match status" value="1"/>
</dbReference>
<feature type="transmembrane region" description="Helical" evidence="7">
    <location>
        <begin position="271"/>
        <end position="291"/>
    </location>
</feature>
<dbReference type="PANTHER" id="PTHR45649">
    <property type="entry name" value="AMINO-ACID PERMEASE BAT1"/>
    <property type="match status" value="1"/>
</dbReference>
<gene>
    <name evidence="8" type="ORF">B0I71DRAFT_135402</name>
</gene>
<evidence type="ECO:0000256" key="6">
    <source>
        <dbReference type="SAM" id="MobiDB-lite"/>
    </source>
</evidence>
<feature type="non-terminal residue" evidence="8">
    <location>
        <position position="1"/>
    </location>
</feature>
<protein>
    <submittedName>
        <fullName evidence="8">Amino acid permease-domain-containing protein</fullName>
    </submittedName>
</protein>
<name>A0A371C097_YARLL</name>
<feature type="region of interest" description="Disordered" evidence="6">
    <location>
        <begin position="324"/>
        <end position="347"/>
    </location>
</feature>
<dbReference type="GO" id="GO:0022857">
    <property type="term" value="F:transmembrane transporter activity"/>
    <property type="evidence" value="ECO:0007669"/>
    <property type="project" value="InterPro"/>
</dbReference>
<dbReference type="VEuPathDB" id="FungiDB:YALI0_A03135g"/>
<dbReference type="AlphaFoldDB" id="A0A371C097"/>
<dbReference type="Gene3D" id="1.20.1740.10">
    <property type="entry name" value="Amino acid/polyamine transporter I"/>
    <property type="match status" value="1"/>
</dbReference>
<keyword evidence="4 7" id="KW-1133">Transmembrane helix</keyword>
<organism evidence="8 9">
    <name type="scientific">Yarrowia lipolytica</name>
    <name type="common">Candida lipolytica</name>
    <dbReference type="NCBI Taxonomy" id="4952"/>
    <lineage>
        <taxon>Eukaryota</taxon>
        <taxon>Fungi</taxon>
        <taxon>Dikarya</taxon>
        <taxon>Ascomycota</taxon>
        <taxon>Saccharomycotina</taxon>
        <taxon>Dipodascomycetes</taxon>
        <taxon>Dipodascales</taxon>
        <taxon>Dipodascales incertae sedis</taxon>
        <taxon>Yarrowia</taxon>
    </lineage>
</organism>
<evidence type="ECO:0000256" key="7">
    <source>
        <dbReference type="SAM" id="Phobius"/>
    </source>
</evidence>
<dbReference type="InterPro" id="IPR002293">
    <property type="entry name" value="AA/rel_permease1"/>
</dbReference>
<evidence type="ECO:0000256" key="1">
    <source>
        <dbReference type="ARBA" id="ARBA00004141"/>
    </source>
</evidence>
<accession>A0A371C097</accession>
<evidence type="ECO:0000256" key="5">
    <source>
        <dbReference type="ARBA" id="ARBA00023136"/>
    </source>
</evidence>
<sequence length="347" mass="38087">MIALPIGARNRLNTGEYMFSHIDNLTDGWPDGWVFFLTWLSPIWTIGAFDSCVHMAEEAADATRAVPFGIISSIGACWVLGFCLNIVFAAVMPHDIAPLLNTKFQQPMAQLVYDCLGKNWTIGIMCIFFCLQWTMGLSNVIGASRQSWAFSRDGALPFSTFLKVVNTKYSNPIRCVWGNALLALALGSICMIDATAAAAIFSLSAGGNYLAWFIPLTLKLVFGQNKLTPGPFYLGKRLSIAIGTFASTYLFFAIILLQFPGTTAHPDKLSMNYTCVILAGVWGGCLTYYFLFAHRWYTGPKTTVDVVDGVGESSCESIELVDESEGEKKRVVNDYSTSHSTSQTTLE</sequence>
<feature type="transmembrane region" description="Helical" evidence="7">
    <location>
        <begin position="120"/>
        <end position="142"/>
    </location>
</feature>
<dbReference type="EMBL" id="KZ859066">
    <property type="protein sequence ID" value="RDW23759.1"/>
    <property type="molecule type" value="Genomic_DNA"/>
</dbReference>